<organism evidence="4 5">
    <name type="scientific">Dioscorea zingiberensis</name>
    <dbReference type="NCBI Taxonomy" id="325984"/>
    <lineage>
        <taxon>Eukaryota</taxon>
        <taxon>Viridiplantae</taxon>
        <taxon>Streptophyta</taxon>
        <taxon>Embryophyta</taxon>
        <taxon>Tracheophyta</taxon>
        <taxon>Spermatophyta</taxon>
        <taxon>Magnoliopsida</taxon>
        <taxon>Liliopsida</taxon>
        <taxon>Dioscoreales</taxon>
        <taxon>Dioscoreaceae</taxon>
        <taxon>Dioscorea</taxon>
    </lineage>
</organism>
<dbReference type="Pfam" id="PF07460">
    <property type="entry name" value="NUMOD3"/>
    <property type="match status" value="1"/>
</dbReference>
<feature type="compositionally biased region" description="Basic and acidic residues" evidence="2">
    <location>
        <begin position="117"/>
        <end position="129"/>
    </location>
</feature>
<dbReference type="OrthoDB" id="1935413at2759"/>
<gene>
    <name evidence="4" type="ORF">J5N97_027430</name>
</gene>
<reference evidence="4" key="1">
    <citation type="submission" date="2021-03" db="EMBL/GenBank/DDBJ databases">
        <authorList>
            <person name="Li Z."/>
            <person name="Yang C."/>
        </authorList>
    </citation>
    <scope>NUCLEOTIDE SEQUENCE</scope>
    <source>
        <strain evidence="4">Dzin_1.0</strain>
        <tissue evidence="4">Leaf</tissue>
    </source>
</reference>
<protein>
    <recommendedName>
        <fullName evidence="3">Nuclease associated modular domain-containing protein</fullName>
    </recommendedName>
</protein>
<dbReference type="GO" id="GO:0003677">
    <property type="term" value="F:DNA binding"/>
    <property type="evidence" value="ECO:0007669"/>
    <property type="project" value="InterPro"/>
</dbReference>
<comment type="caution">
    <text evidence="4">The sequence shown here is derived from an EMBL/GenBank/DDBJ whole genome shotgun (WGS) entry which is preliminary data.</text>
</comment>
<feature type="domain" description="Nuclease associated modular" evidence="3">
    <location>
        <begin position="151"/>
        <end position="179"/>
    </location>
</feature>
<feature type="compositionally biased region" description="Basic residues" evidence="2">
    <location>
        <begin position="276"/>
        <end position="287"/>
    </location>
</feature>
<dbReference type="AlphaFoldDB" id="A0A9D5C4C7"/>
<accession>A0A9D5C4C7</accession>
<dbReference type="Proteomes" id="UP001085076">
    <property type="component" value="Miscellaneous, Linkage group lg08"/>
</dbReference>
<evidence type="ECO:0000313" key="5">
    <source>
        <dbReference type="Proteomes" id="UP001085076"/>
    </source>
</evidence>
<dbReference type="InterPro" id="IPR003611">
    <property type="entry name" value="NUMOD3"/>
</dbReference>
<dbReference type="PANTHER" id="PTHR34199">
    <property type="entry name" value="NUMOD3 MOTIF FAMILY PROTEIN, EXPRESSED"/>
    <property type="match status" value="1"/>
</dbReference>
<evidence type="ECO:0000313" key="4">
    <source>
        <dbReference type="EMBL" id="KAJ0966292.1"/>
    </source>
</evidence>
<name>A0A9D5C4C7_9LILI</name>
<feature type="region of interest" description="Disordered" evidence="2">
    <location>
        <begin position="273"/>
        <end position="292"/>
    </location>
</feature>
<sequence>MGIPSFPPYSLPFEHGTGLFLIDRRISGRLRLRSSDSEGTSPEAETFDMDAGGTVVSMPSSSCSLSSSWIKVPFHGRRMWRVCFGKEINLNGSEGLSFDRQYTSLIKPVVNAELKGSHEDSSWHSDLPPRADSGLLGDNSCDIDDKERFRRRKISEANKGKVPWNKGRKHTAETLQRIRERTKIAMQDPKVKMKLASLGHPQSKETRVKIGLGIRQGWQRRRRRLQVQEKCLFEWQNIIAEASRKGCVGEHELQWNSYMILDEQLNQEWLESIEKRKTRPKGSKRTPKSLEQRRKISLAIAAKWADQGYRERVCSALAKYHGKPNGSQREPTKSSTSKIQSQGEVSRVKKAMKFSKGTNNMITETEGVTFRKARNAPPSYTDPLSKIKLALIRQIKKQREVMENKKKDAIDRAKLLIAEAEKAAEVLELFAERSFSALASLKEARKMIAEAKRTIGSADIGELKTPNHFQTSLQTSRNASSPGNKPLNGICNLSSDQSMNKVPNFDDTLLEPTTVRQIPENAADRKMDLTKVDVSRKNDSLQFKTDGQSSKTPAKTKKKWVHGKFIEVQEH</sequence>
<keyword evidence="5" id="KW-1185">Reference proteome</keyword>
<dbReference type="EMBL" id="JAGGNH010000008">
    <property type="protein sequence ID" value="KAJ0966292.1"/>
    <property type="molecule type" value="Genomic_DNA"/>
</dbReference>
<feature type="compositionally biased region" description="Polar residues" evidence="2">
    <location>
        <begin position="325"/>
        <end position="344"/>
    </location>
</feature>
<reference evidence="4" key="2">
    <citation type="journal article" date="2022" name="Hortic Res">
        <title>The genome of Dioscorea zingiberensis sheds light on the biosynthesis, origin and evolution of the medicinally important diosgenin saponins.</title>
        <authorList>
            <person name="Li Y."/>
            <person name="Tan C."/>
            <person name="Li Z."/>
            <person name="Guo J."/>
            <person name="Li S."/>
            <person name="Chen X."/>
            <person name="Wang C."/>
            <person name="Dai X."/>
            <person name="Yang H."/>
            <person name="Song W."/>
            <person name="Hou L."/>
            <person name="Xu J."/>
            <person name="Tong Z."/>
            <person name="Xu A."/>
            <person name="Yuan X."/>
            <person name="Wang W."/>
            <person name="Yang Q."/>
            <person name="Chen L."/>
            <person name="Sun Z."/>
            <person name="Wang K."/>
            <person name="Pan B."/>
            <person name="Chen J."/>
            <person name="Bao Y."/>
            <person name="Liu F."/>
            <person name="Qi X."/>
            <person name="Gang D.R."/>
            <person name="Wen J."/>
            <person name="Li J."/>
        </authorList>
    </citation>
    <scope>NUCLEOTIDE SEQUENCE</scope>
    <source>
        <strain evidence="4">Dzin_1.0</strain>
    </source>
</reference>
<proteinExistence type="predicted"/>
<feature type="region of interest" description="Disordered" evidence="2">
    <location>
        <begin position="117"/>
        <end position="139"/>
    </location>
</feature>
<feature type="region of interest" description="Disordered" evidence="2">
    <location>
        <begin position="320"/>
        <end position="347"/>
    </location>
</feature>
<feature type="coiled-coil region" evidence="1">
    <location>
        <begin position="392"/>
        <end position="423"/>
    </location>
</feature>
<evidence type="ECO:0000256" key="1">
    <source>
        <dbReference type="SAM" id="Coils"/>
    </source>
</evidence>
<evidence type="ECO:0000259" key="3">
    <source>
        <dbReference type="Pfam" id="PF07460"/>
    </source>
</evidence>
<keyword evidence="1" id="KW-0175">Coiled coil</keyword>
<feature type="region of interest" description="Disordered" evidence="2">
    <location>
        <begin position="33"/>
        <end position="52"/>
    </location>
</feature>
<dbReference type="PANTHER" id="PTHR34199:SF2">
    <property type="entry name" value="NUMOD3 MOTIF FAMILY PROTEIN, EXPRESSED"/>
    <property type="match status" value="1"/>
</dbReference>
<evidence type="ECO:0000256" key="2">
    <source>
        <dbReference type="SAM" id="MobiDB-lite"/>
    </source>
</evidence>